<evidence type="ECO:0000256" key="2">
    <source>
        <dbReference type="PROSITE-ProRule" id="PRU00708"/>
    </source>
</evidence>
<evidence type="ECO:0000256" key="1">
    <source>
        <dbReference type="ARBA" id="ARBA00022737"/>
    </source>
</evidence>
<evidence type="ECO:0000313" key="4">
    <source>
        <dbReference type="Proteomes" id="UP000242715"/>
    </source>
</evidence>
<sequence>MKQCNYFISKLCKEGKIDQARKVFDEMSERDNCLWTTMISGYVKCGMIKEARKLFDRTDAEKNVIVWTAMVGGYIKLNQIEEAERLFYEMPVRNVVSWNTMIDGFEKGLLNLSKLMWDLDRMLKEVPSYLLECFTVFLSPSGASRCFSLLVVLLSIYYLPVACNLQLCASHIPNLSHSGRSTRRFSP</sequence>
<dbReference type="Pfam" id="PF12854">
    <property type="entry name" value="PPR_1"/>
    <property type="match status" value="1"/>
</dbReference>
<accession>A0A2Z6N9N9</accession>
<dbReference type="OrthoDB" id="1937829at2759"/>
<feature type="repeat" description="PPR" evidence="2">
    <location>
        <begin position="1"/>
        <end position="30"/>
    </location>
</feature>
<dbReference type="EMBL" id="DF973325">
    <property type="protein sequence ID" value="GAU25937.1"/>
    <property type="molecule type" value="Genomic_DNA"/>
</dbReference>
<dbReference type="InterPro" id="IPR011990">
    <property type="entry name" value="TPR-like_helical_dom_sf"/>
</dbReference>
<dbReference type="AlphaFoldDB" id="A0A2Z6N9N9"/>
<proteinExistence type="predicted"/>
<evidence type="ECO:0008006" key="5">
    <source>
        <dbReference type="Google" id="ProtNLM"/>
    </source>
</evidence>
<reference evidence="4" key="1">
    <citation type="journal article" date="2017" name="Front. Plant Sci.">
        <title>Climate Clever Clovers: New Paradigm to Reduce the Environmental Footprint of Ruminants by Breeding Low Methanogenic Forages Utilizing Haplotype Variation.</title>
        <authorList>
            <person name="Kaur P."/>
            <person name="Appels R."/>
            <person name="Bayer P.E."/>
            <person name="Keeble-Gagnere G."/>
            <person name="Wang J."/>
            <person name="Hirakawa H."/>
            <person name="Shirasawa K."/>
            <person name="Vercoe P."/>
            <person name="Stefanova K."/>
            <person name="Durmic Z."/>
            <person name="Nichols P."/>
            <person name="Revell C."/>
            <person name="Isobe S.N."/>
            <person name="Edwards D."/>
            <person name="Erskine W."/>
        </authorList>
    </citation>
    <scope>NUCLEOTIDE SEQUENCE [LARGE SCALE GENOMIC DNA]</scope>
    <source>
        <strain evidence="4">cv. Daliak</strain>
    </source>
</reference>
<dbReference type="Proteomes" id="UP000242715">
    <property type="component" value="Unassembled WGS sequence"/>
</dbReference>
<dbReference type="PROSITE" id="PS51375">
    <property type="entry name" value="PPR"/>
    <property type="match status" value="3"/>
</dbReference>
<dbReference type="InterPro" id="IPR002885">
    <property type="entry name" value="PPR_rpt"/>
</dbReference>
<keyword evidence="4" id="KW-1185">Reference proteome</keyword>
<feature type="repeat" description="PPR" evidence="2">
    <location>
        <begin position="63"/>
        <end position="97"/>
    </location>
</feature>
<dbReference type="PANTHER" id="PTHR47928">
    <property type="entry name" value="REPEAT-CONTAINING PROTEIN, PUTATIVE-RELATED"/>
    <property type="match status" value="1"/>
</dbReference>
<protein>
    <recommendedName>
        <fullName evidence="5">Pentatricopeptide repeat-containing protein</fullName>
    </recommendedName>
</protein>
<gene>
    <name evidence="3" type="ORF">TSUD_16750</name>
</gene>
<dbReference type="Gene3D" id="1.25.40.10">
    <property type="entry name" value="Tetratricopeptide repeat domain"/>
    <property type="match status" value="1"/>
</dbReference>
<dbReference type="PANTHER" id="PTHR47928:SF207">
    <property type="entry name" value="PENTATRICOPEPTIDE REPEAT-CONTAINING PROTEIN"/>
    <property type="match status" value="1"/>
</dbReference>
<evidence type="ECO:0000313" key="3">
    <source>
        <dbReference type="EMBL" id="GAU25937.1"/>
    </source>
</evidence>
<feature type="repeat" description="PPR" evidence="2">
    <location>
        <begin position="31"/>
        <end position="61"/>
    </location>
</feature>
<dbReference type="InterPro" id="IPR050421">
    <property type="entry name" value="PPR"/>
</dbReference>
<name>A0A2Z6N9N9_TRISU</name>
<organism evidence="3 4">
    <name type="scientific">Trifolium subterraneum</name>
    <name type="common">Subterranean clover</name>
    <dbReference type="NCBI Taxonomy" id="3900"/>
    <lineage>
        <taxon>Eukaryota</taxon>
        <taxon>Viridiplantae</taxon>
        <taxon>Streptophyta</taxon>
        <taxon>Embryophyta</taxon>
        <taxon>Tracheophyta</taxon>
        <taxon>Spermatophyta</taxon>
        <taxon>Magnoliopsida</taxon>
        <taxon>eudicotyledons</taxon>
        <taxon>Gunneridae</taxon>
        <taxon>Pentapetalae</taxon>
        <taxon>rosids</taxon>
        <taxon>fabids</taxon>
        <taxon>Fabales</taxon>
        <taxon>Fabaceae</taxon>
        <taxon>Papilionoideae</taxon>
        <taxon>50 kb inversion clade</taxon>
        <taxon>NPAAA clade</taxon>
        <taxon>Hologalegina</taxon>
        <taxon>IRL clade</taxon>
        <taxon>Trifolieae</taxon>
        <taxon>Trifolium</taxon>
    </lineage>
</organism>
<dbReference type="Pfam" id="PF01535">
    <property type="entry name" value="PPR"/>
    <property type="match status" value="3"/>
</dbReference>
<keyword evidence="1" id="KW-0677">Repeat</keyword>
<dbReference type="NCBIfam" id="TIGR00756">
    <property type="entry name" value="PPR"/>
    <property type="match status" value="3"/>
</dbReference>